<evidence type="ECO:0000256" key="1">
    <source>
        <dbReference type="ARBA" id="ARBA00005061"/>
    </source>
</evidence>
<keyword evidence="13" id="KW-1185">Reference proteome</keyword>
<dbReference type="EMBL" id="BDCX01000011">
    <property type="protein sequence ID" value="GAT68767.1"/>
    <property type="molecule type" value="Genomic_DNA"/>
</dbReference>
<dbReference type="PANTHER" id="PTHR12589">
    <property type="entry name" value="PYRUVOYL TETRAHYDROBIOPTERIN SYNTHASE"/>
    <property type="match status" value="1"/>
</dbReference>
<evidence type="ECO:0000256" key="4">
    <source>
        <dbReference type="ARBA" id="ARBA00022723"/>
    </source>
</evidence>
<organism evidence="12 13">
    <name type="scientific">Planomonospora sphaerica</name>
    <dbReference type="NCBI Taxonomy" id="161355"/>
    <lineage>
        <taxon>Bacteria</taxon>
        <taxon>Bacillati</taxon>
        <taxon>Actinomycetota</taxon>
        <taxon>Actinomycetes</taxon>
        <taxon>Streptosporangiales</taxon>
        <taxon>Streptosporangiaceae</taxon>
        <taxon>Planomonospora</taxon>
    </lineage>
</organism>
<dbReference type="PIRSF" id="PIRSF006113">
    <property type="entry name" value="PTP_synth"/>
    <property type="match status" value="1"/>
</dbReference>
<dbReference type="Proteomes" id="UP000077701">
    <property type="component" value="Unassembled WGS sequence"/>
</dbReference>
<name>A0A171DIQ0_9ACTN</name>
<dbReference type="PANTHER" id="PTHR12589:SF7">
    <property type="entry name" value="6-PYRUVOYL TETRAHYDROBIOPTERIN SYNTHASE"/>
    <property type="match status" value="1"/>
</dbReference>
<comment type="pathway">
    <text evidence="1 9">Purine metabolism; 7-cyano-7-deazaguanine biosynthesis.</text>
</comment>
<dbReference type="Pfam" id="PF01242">
    <property type="entry name" value="PTPS"/>
    <property type="match status" value="1"/>
</dbReference>
<dbReference type="EC" id="4.-.-.-" evidence="9"/>
<dbReference type="OrthoDB" id="9804698at2"/>
<keyword evidence="6 9" id="KW-0862">Zinc</keyword>
<evidence type="ECO:0000313" key="12">
    <source>
        <dbReference type="EMBL" id="GAT68767.1"/>
    </source>
</evidence>
<dbReference type="STRING" id="161355.PS9374_04432"/>
<reference evidence="12 13" key="1">
    <citation type="journal article" date="2016" name="Genome Announc.">
        <title>Draft Genome Sequence of Planomonospora sphaerica JCM9374, a Rare Actinomycete.</title>
        <authorList>
            <person name="Dohra H."/>
            <person name="Suzuki T."/>
            <person name="Inoue Y."/>
            <person name="Kodani S."/>
        </authorList>
    </citation>
    <scope>NUCLEOTIDE SEQUENCE [LARGE SCALE GENOMIC DNA]</scope>
    <source>
        <strain evidence="12 13">JCM 9374</strain>
    </source>
</reference>
<accession>A0A171DIQ0</accession>
<dbReference type="GO" id="GO:0008616">
    <property type="term" value="P:tRNA queuosine(34) biosynthetic process"/>
    <property type="evidence" value="ECO:0007669"/>
    <property type="project" value="UniProtKB-KW"/>
</dbReference>
<evidence type="ECO:0000313" key="13">
    <source>
        <dbReference type="Proteomes" id="UP000077701"/>
    </source>
</evidence>
<evidence type="ECO:0000256" key="5">
    <source>
        <dbReference type="ARBA" id="ARBA00022785"/>
    </source>
</evidence>
<keyword evidence="7 9" id="KW-0456">Lyase</keyword>
<dbReference type="GO" id="GO:0046872">
    <property type="term" value="F:metal ion binding"/>
    <property type="evidence" value="ECO:0007669"/>
    <property type="project" value="UniProtKB-KW"/>
</dbReference>
<evidence type="ECO:0000256" key="6">
    <source>
        <dbReference type="ARBA" id="ARBA00022833"/>
    </source>
</evidence>
<dbReference type="GO" id="GO:0070497">
    <property type="term" value="F:6-carboxytetrahydropterin synthase activity"/>
    <property type="evidence" value="ECO:0007669"/>
    <property type="project" value="UniProtKB-EC"/>
</dbReference>
<gene>
    <name evidence="12" type="ORF">PS9374_04432</name>
</gene>
<feature type="binding site" evidence="11">
    <location>
        <position position="30"/>
    </location>
    <ligand>
        <name>Zn(2+)</name>
        <dbReference type="ChEBI" id="CHEBI:29105"/>
    </ligand>
</feature>
<evidence type="ECO:0000256" key="3">
    <source>
        <dbReference type="ARBA" id="ARBA00018141"/>
    </source>
</evidence>
<dbReference type="SUPFAM" id="SSF55620">
    <property type="entry name" value="Tetrahydrobiopterin biosynthesis enzymes-like"/>
    <property type="match status" value="1"/>
</dbReference>
<evidence type="ECO:0000256" key="7">
    <source>
        <dbReference type="ARBA" id="ARBA00023239"/>
    </source>
</evidence>
<evidence type="ECO:0000256" key="11">
    <source>
        <dbReference type="PIRSR" id="PIRSR006113-2"/>
    </source>
</evidence>
<dbReference type="UniPathway" id="UPA00391"/>
<feature type="active site" description="Charge relay system" evidence="10">
    <location>
        <position position="68"/>
    </location>
</feature>
<comment type="catalytic activity">
    <reaction evidence="8 9">
        <text>7,8-dihydroneopterin 3'-triphosphate + H2O = 6-carboxy-5,6,7,8-tetrahydropterin + triphosphate + acetaldehyde + 2 H(+)</text>
        <dbReference type="Rhea" id="RHEA:27966"/>
        <dbReference type="ChEBI" id="CHEBI:15343"/>
        <dbReference type="ChEBI" id="CHEBI:15377"/>
        <dbReference type="ChEBI" id="CHEBI:15378"/>
        <dbReference type="ChEBI" id="CHEBI:18036"/>
        <dbReference type="ChEBI" id="CHEBI:58462"/>
        <dbReference type="ChEBI" id="CHEBI:61032"/>
        <dbReference type="EC" id="4.1.2.50"/>
    </reaction>
</comment>
<comment type="caution">
    <text evidence="12">The sequence shown here is derived from an EMBL/GenBank/DDBJ whole genome shotgun (WGS) entry which is preliminary data.</text>
</comment>
<keyword evidence="4 9" id="KW-0479">Metal-binding</keyword>
<reference evidence="13" key="2">
    <citation type="submission" date="2016-04" db="EMBL/GenBank/DDBJ databases">
        <title>Planomonospora sphaerica JCM9374 whole genome shotgun sequence.</title>
        <authorList>
            <person name="Suzuki T."/>
            <person name="Dohra H."/>
            <person name="Kodani S."/>
        </authorList>
    </citation>
    <scope>NUCLEOTIDE SEQUENCE [LARGE SCALE GENOMIC DNA]</scope>
    <source>
        <strain evidence="13">JCM 9374</strain>
    </source>
</reference>
<evidence type="ECO:0000256" key="10">
    <source>
        <dbReference type="PIRSR" id="PIRSR006113-1"/>
    </source>
</evidence>
<evidence type="ECO:0000256" key="9">
    <source>
        <dbReference type="PIRNR" id="PIRNR006113"/>
    </source>
</evidence>
<dbReference type="InterPro" id="IPR007115">
    <property type="entry name" value="6-PTP_synth/QueD"/>
</dbReference>
<feature type="active site" description="Charge relay system" evidence="10">
    <location>
        <position position="107"/>
    </location>
</feature>
<dbReference type="Gene3D" id="3.30.479.10">
    <property type="entry name" value="6-pyruvoyl tetrahydropterin synthase/QueD"/>
    <property type="match status" value="1"/>
</dbReference>
<feature type="binding site" evidence="11">
    <location>
        <position position="28"/>
    </location>
    <ligand>
        <name>Zn(2+)</name>
        <dbReference type="ChEBI" id="CHEBI:29105"/>
    </ligand>
</feature>
<sequence>MELIKEYRFEAAHRLPHVPPGHQCGRPHGHSYRVGIHVEGEVNEAAGWVIDYAEINAVVKPIIDELDHRTLEEIPGLENPTSENLARWLWQHIAPRILLLSAVTVHETATSSCVYRGA</sequence>
<evidence type="ECO:0000256" key="8">
    <source>
        <dbReference type="ARBA" id="ARBA00048807"/>
    </source>
</evidence>
<dbReference type="RefSeq" id="WP_068899604.1">
    <property type="nucleotide sequence ID" value="NZ_BDCX01000011.1"/>
</dbReference>
<dbReference type="NCBIfam" id="TIGR03367">
    <property type="entry name" value="queuosine_QueD"/>
    <property type="match status" value="1"/>
</dbReference>
<dbReference type="AlphaFoldDB" id="A0A171DIQ0"/>
<protein>
    <recommendedName>
        <fullName evidence="3 9">6-carboxy-5,6,7,8-tetrahydropterin synthase</fullName>
        <ecNumber evidence="9">4.-.-.-</ecNumber>
    </recommendedName>
</protein>
<comment type="similarity">
    <text evidence="2 9">Belongs to the PTPS family. QueD subfamily.</text>
</comment>
<keyword evidence="5 9" id="KW-0671">Queuosine biosynthesis</keyword>
<evidence type="ECO:0000256" key="2">
    <source>
        <dbReference type="ARBA" id="ARBA00008900"/>
    </source>
</evidence>
<comment type="cofactor">
    <cofactor evidence="9 11">
        <name>Zn(2+)</name>
        <dbReference type="ChEBI" id="CHEBI:29105"/>
    </cofactor>
    <text evidence="9 11">Binds 1 zinc ion per subunit.</text>
</comment>
<feature type="binding site" evidence="11">
    <location>
        <position position="13"/>
    </location>
    <ligand>
        <name>Zn(2+)</name>
        <dbReference type="ChEBI" id="CHEBI:29105"/>
    </ligand>
</feature>
<dbReference type="FunFam" id="3.30.479.10:FF:000001">
    <property type="entry name" value="6-carboxy-5,6,7,8-tetrahydropterin synthase"/>
    <property type="match status" value="1"/>
</dbReference>
<proteinExistence type="inferred from homology"/>
<feature type="active site" description="Proton acceptor" evidence="10">
    <location>
        <position position="24"/>
    </location>
</feature>
<dbReference type="InterPro" id="IPR038418">
    <property type="entry name" value="6-PTP_synth/QueD_sf"/>
</dbReference>